<dbReference type="Gene3D" id="3.80.10.10">
    <property type="entry name" value="Ribonuclease Inhibitor"/>
    <property type="match status" value="1"/>
</dbReference>
<accession>A0A9P6Q8Z8</accession>
<dbReference type="InterPro" id="IPR032675">
    <property type="entry name" value="LRR_dom_sf"/>
</dbReference>
<dbReference type="SUPFAM" id="SSF52047">
    <property type="entry name" value="RNI-like"/>
    <property type="match status" value="1"/>
</dbReference>
<evidence type="ECO:0000313" key="2">
    <source>
        <dbReference type="Proteomes" id="UP000807716"/>
    </source>
</evidence>
<keyword evidence="2" id="KW-1185">Reference proteome</keyword>
<name>A0A9P6Q8Z8_9FUNG</name>
<reference evidence="1" key="1">
    <citation type="journal article" date="2020" name="Fungal Divers.">
        <title>Resolving the Mortierellaceae phylogeny through synthesis of multi-gene phylogenetics and phylogenomics.</title>
        <authorList>
            <person name="Vandepol N."/>
            <person name="Liber J."/>
            <person name="Desiro A."/>
            <person name="Na H."/>
            <person name="Kennedy M."/>
            <person name="Barry K."/>
            <person name="Grigoriev I.V."/>
            <person name="Miller A.N."/>
            <person name="O'Donnell K."/>
            <person name="Stajich J.E."/>
            <person name="Bonito G."/>
        </authorList>
    </citation>
    <scope>NUCLEOTIDE SEQUENCE</scope>
    <source>
        <strain evidence="1">BC1065</strain>
    </source>
</reference>
<comment type="caution">
    <text evidence="1">The sequence shown here is derived from an EMBL/GenBank/DDBJ whole genome shotgun (WGS) entry which is preliminary data.</text>
</comment>
<dbReference type="PANTHER" id="PTHR38926">
    <property type="entry name" value="F-BOX DOMAIN CONTAINING PROTEIN, EXPRESSED"/>
    <property type="match status" value="1"/>
</dbReference>
<dbReference type="Proteomes" id="UP000807716">
    <property type="component" value="Unassembled WGS sequence"/>
</dbReference>
<proteinExistence type="predicted"/>
<dbReference type="PANTHER" id="PTHR38926:SF72">
    <property type="entry name" value="IM:7136021-RELATED"/>
    <property type="match status" value="1"/>
</dbReference>
<sequence length="421" mass="47600">MLSAQIIGSIQFSNLALLVGYNPTIDSLTLDIKTALDRDDWAIFATLPNLRKLYLTSFYTDLDDTVLITILSRCPRLESFRLECSHARYIKPTSDTSSMIATYLPQRLALREIVFFGHFLWDFVLSLLPLCPSLTKITIPLLDAISLDRLCQILGENKCPQLTILDFSRFHNGQSEIFARIIHSCRHLALKDVRLVWGFTGRDTLEALWQHHGPSLEALRVTKCMDNVTSQDLAAVVAACPRLKVLHLRNWSGNTALMARDIVSTVSGGAIGAWSKTGWSCYNLVELRVTIAGICTTSQSGCPVHEDCQTLQREVYRLFSRLTHLRVLDVGCRSSIARVDLRQKGGLEWTLVSGMGQLHTLRGLEELSARHMENGVGVPELEWMKEHWPRLNCVEGLITGRVKENEVETWLRERWPTLSWS</sequence>
<evidence type="ECO:0008006" key="3">
    <source>
        <dbReference type="Google" id="ProtNLM"/>
    </source>
</evidence>
<gene>
    <name evidence="1" type="ORF">DFQ27_001919</name>
</gene>
<evidence type="ECO:0000313" key="1">
    <source>
        <dbReference type="EMBL" id="KAG0263117.1"/>
    </source>
</evidence>
<dbReference type="OrthoDB" id="2449938at2759"/>
<protein>
    <recommendedName>
        <fullName evidence="3">F-box domain-containing protein</fullName>
    </recommendedName>
</protein>
<organism evidence="1 2">
    <name type="scientific">Actinomortierella ambigua</name>
    <dbReference type="NCBI Taxonomy" id="1343610"/>
    <lineage>
        <taxon>Eukaryota</taxon>
        <taxon>Fungi</taxon>
        <taxon>Fungi incertae sedis</taxon>
        <taxon>Mucoromycota</taxon>
        <taxon>Mortierellomycotina</taxon>
        <taxon>Mortierellomycetes</taxon>
        <taxon>Mortierellales</taxon>
        <taxon>Mortierellaceae</taxon>
        <taxon>Actinomortierella</taxon>
    </lineage>
</organism>
<dbReference type="EMBL" id="JAAAJB010000169">
    <property type="protein sequence ID" value="KAG0263117.1"/>
    <property type="molecule type" value="Genomic_DNA"/>
</dbReference>
<dbReference type="AlphaFoldDB" id="A0A9P6Q8Z8"/>